<accession>A0A419PRT2</accession>
<sequence length="83" mass="9496">MLVAENSSTTHDRFRPSWGSSGRRSSRVSVNLVFHLKPNCTKLEKYTHLQTNLVLQETHLEPSQSMSKHPCGIHLTQTRVLRV</sequence>
<evidence type="ECO:0000256" key="1">
    <source>
        <dbReference type="SAM" id="MobiDB-lite"/>
    </source>
</evidence>
<comment type="caution">
    <text evidence="2">The sequence shown here is derived from an EMBL/GenBank/DDBJ whole genome shotgun (WGS) entry which is preliminary data.</text>
</comment>
<dbReference type="AlphaFoldDB" id="A0A419PRT2"/>
<feature type="compositionally biased region" description="Low complexity" evidence="1">
    <location>
        <begin position="16"/>
        <end position="25"/>
    </location>
</feature>
<dbReference type="Proteomes" id="UP000286415">
    <property type="component" value="Unassembled WGS sequence"/>
</dbReference>
<proteinExistence type="predicted"/>
<name>A0A419PRT2_CLOSI</name>
<protein>
    <submittedName>
        <fullName evidence="2">Uncharacterized protein</fullName>
    </submittedName>
</protein>
<reference evidence="2 3" key="2">
    <citation type="journal article" date="2021" name="Genomics">
        <title>High-quality reference genome for Clonorchis sinensis.</title>
        <authorList>
            <person name="Young N.D."/>
            <person name="Stroehlein A.J."/>
            <person name="Kinkar L."/>
            <person name="Wang T."/>
            <person name="Sohn W.M."/>
            <person name="Chang B.C.H."/>
            <person name="Kaur P."/>
            <person name="Weisz D."/>
            <person name="Dudchenko O."/>
            <person name="Aiden E.L."/>
            <person name="Korhonen P.K."/>
            <person name="Gasser R.B."/>
        </authorList>
    </citation>
    <scope>NUCLEOTIDE SEQUENCE [LARGE SCALE GENOMIC DNA]</scope>
    <source>
        <strain evidence="2">Cs-k2</strain>
    </source>
</reference>
<evidence type="ECO:0000313" key="2">
    <source>
        <dbReference type="EMBL" id="KAG5449335.1"/>
    </source>
</evidence>
<feature type="region of interest" description="Disordered" evidence="1">
    <location>
        <begin position="1"/>
        <end position="25"/>
    </location>
</feature>
<evidence type="ECO:0000313" key="3">
    <source>
        <dbReference type="Proteomes" id="UP000286415"/>
    </source>
</evidence>
<gene>
    <name evidence="2" type="ORF">CSKR_108423</name>
</gene>
<reference evidence="2 3" key="1">
    <citation type="journal article" date="2018" name="Biotechnol. Adv.">
        <title>Improved genomic resources and new bioinformatic workflow for the carcinogenic parasite Clonorchis sinensis: Biotechnological implications.</title>
        <authorList>
            <person name="Wang D."/>
            <person name="Korhonen P.K."/>
            <person name="Gasser R.B."/>
            <person name="Young N.D."/>
        </authorList>
    </citation>
    <scope>NUCLEOTIDE SEQUENCE [LARGE SCALE GENOMIC DNA]</scope>
    <source>
        <strain evidence="2">Cs-k2</strain>
    </source>
</reference>
<organism evidence="2 3">
    <name type="scientific">Clonorchis sinensis</name>
    <name type="common">Chinese liver fluke</name>
    <dbReference type="NCBI Taxonomy" id="79923"/>
    <lineage>
        <taxon>Eukaryota</taxon>
        <taxon>Metazoa</taxon>
        <taxon>Spiralia</taxon>
        <taxon>Lophotrochozoa</taxon>
        <taxon>Platyhelminthes</taxon>
        <taxon>Trematoda</taxon>
        <taxon>Digenea</taxon>
        <taxon>Opisthorchiida</taxon>
        <taxon>Opisthorchiata</taxon>
        <taxon>Opisthorchiidae</taxon>
        <taxon>Clonorchis</taxon>
    </lineage>
</organism>
<dbReference type="InParanoid" id="A0A419PRT2"/>
<dbReference type="EMBL" id="NIRI02000042">
    <property type="protein sequence ID" value="KAG5449335.1"/>
    <property type="molecule type" value="Genomic_DNA"/>
</dbReference>
<keyword evidence="3" id="KW-1185">Reference proteome</keyword>